<protein>
    <submittedName>
        <fullName evidence="2">Metallothionein</fullName>
    </submittedName>
</protein>
<sequence length="111" mass="10714">MDSPYASQNSFPKFKVVSACCSVPSIPITITAPTCACGVPGCSCGGCSCGTPGCSCNGGMPSCACGSPGCSCGGGAQSALVIPIQTQTCCRCCQPVCAPACMQGGGCYTGC</sequence>
<evidence type="ECO:0000313" key="2">
    <source>
        <dbReference type="WBParaSite" id="PDA_v2.g26432.t1"/>
    </source>
</evidence>
<name>A0A914QB30_9BILA</name>
<reference evidence="2" key="1">
    <citation type="submission" date="2022-11" db="UniProtKB">
        <authorList>
            <consortium name="WormBaseParasite"/>
        </authorList>
    </citation>
    <scope>IDENTIFICATION</scope>
</reference>
<evidence type="ECO:0000313" key="1">
    <source>
        <dbReference type="Proteomes" id="UP000887578"/>
    </source>
</evidence>
<proteinExistence type="predicted"/>
<dbReference type="WBParaSite" id="PDA_v2.g26432.t1">
    <property type="protein sequence ID" value="PDA_v2.g26432.t1"/>
    <property type="gene ID" value="PDA_v2.g26432"/>
</dbReference>
<accession>A0A914QB30</accession>
<dbReference type="AlphaFoldDB" id="A0A914QB30"/>
<dbReference type="Proteomes" id="UP000887578">
    <property type="component" value="Unplaced"/>
</dbReference>
<keyword evidence="1" id="KW-1185">Reference proteome</keyword>
<organism evidence="1 2">
    <name type="scientific">Panagrolaimus davidi</name>
    <dbReference type="NCBI Taxonomy" id="227884"/>
    <lineage>
        <taxon>Eukaryota</taxon>
        <taxon>Metazoa</taxon>
        <taxon>Ecdysozoa</taxon>
        <taxon>Nematoda</taxon>
        <taxon>Chromadorea</taxon>
        <taxon>Rhabditida</taxon>
        <taxon>Tylenchina</taxon>
        <taxon>Panagrolaimomorpha</taxon>
        <taxon>Panagrolaimoidea</taxon>
        <taxon>Panagrolaimidae</taxon>
        <taxon>Panagrolaimus</taxon>
    </lineage>
</organism>